<dbReference type="AlphaFoldDB" id="A0A421BTY0"/>
<feature type="transmembrane region" description="Helical" evidence="7">
    <location>
        <begin position="293"/>
        <end position="315"/>
    </location>
</feature>
<evidence type="ECO:0000313" key="8">
    <source>
        <dbReference type="EMBL" id="RLL71760.1"/>
    </source>
</evidence>
<feature type="transmembrane region" description="Helical" evidence="7">
    <location>
        <begin position="106"/>
        <end position="129"/>
    </location>
</feature>
<keyword evidence="3" id="KW-1003">Cell membrane</keyword>
<evidence type="ECO:0000256" key="2">
    <source>
        <dbReference type="ARBA" id="ARBA00006386"/>
    </source>
</evidence>
<evidence type="ECO:0000256" key="5">
    <source>
        <dbReference type="ARBA" id="ARBA00022989"/>
    </source>
</evidence>
<name>A0A421BTY0_9RHOB</name>
<sequence>MSAEVEAPRPSHPAPWPHLAVLAAVAAWFWLYGRLPAISEALTALIPVERHSHTGEALAFFFYDVPKVLMLLALIVFAMGVVRSFFSPERTRALLAGRREGVGNVLAALLGVVTPFCSCSAVPLFIGLVSAGVPLGVTFSFLIAAPMVNEVALVMLFGLVGPAVALTYFSFGLAVAILAGWVIGRLHLEGWLQDWVRDIATGASAPEEAGGAPLSMVERYRLGVDALREIMGRVWLWILLGIAMGALIHGYVPEDLMVRIMGADAWWSVPAAVALGIPMYTNAAGVIPIVEALLGKGAALGTVLAFMMSVIALSLPEMIILRQVLTLRLIAVFIGVVGSGILAVGILFNLLF</sequence>
<accession>A0A421BTY0</accession>
<evidence type="ECO:0000313" key="9">
    <source>
        <dbReference type="Proteomes" id="UP000279673"/>
    </source>
</evidence>
<dbReference type="InterPro" id="IPR053166">
    <property type="entry name" value="UPF0718_permease"/>
</dbReference>
<feature type="transmembrane region" description="Helical" evidence="7">
    <location>
        <begin position="68"/>
        <end position="86"/>
    </location>
</feature>
<comment type="subcellular location">
    <subcellularLocation>
        <location evidence="1">Cell membrane</location>
        <topology evidence="1">Multi-pass membrane protein</topology>
    </subcellularLocation>
</comment>
<organism evidence="8 9">
    <name type="scientific">Paenirhodobacter hankyongi</name>
    <dbReference type="NCBI Taxonomy" id="2294033"/>
    <lineage>
        <taxon>Bacteria</taxon>
        <taxon>Pseudomonadati</taxon>
        <taxon>Pseudomonadota</taxon>
        <taxon>Alphaproteobacteria</taxon>
        <taxon>Rhodobacterales</taxon>
        <taxon>Rhodobacter group</taxon>
        <taxon>Paenirhodobacter</taxon>
    </lineage>
</organism>
<feature type="transmembrane region" description="Helical" evidence="7">
    <location>
        <begin position="135"/>
        <end position="157"/>
    </location>
</feature>
<dbReference type="PANTHER" id="PTHR42775">
    <property type="entry name" value="PERMEASE RV2963-RELATED"/>
    <property type="match status" value="1"/>
</dbReference>
<evidence type="ECO:0000256" key="4">
    <source>
        <dbReference type="ARBA" id="ARBA00022692"/>
    </source>
</evidence>
<feature type="transmembrane region" description="Helical" evidence="7">
    <location>
        <begin position="327"/>
        <end position="351"/>
    </location>
</feature>
<dbReference type="GO" id="GO:0005886">
    <property type="term" value="C:plasma membrane"/>
    <property type="evidence" value="ECO:0007669"/>
    <property type="project" value="UniProtKB-SubCell"/>
</dbReference>
<proteinExistence type="inferred from homology"/>
<protein>
    <submittedName>
        <fullName evidence="8">Permease</fullName>
    </submittedName>
</protein>
<keyword evidence="6 7" id="KW-0472">Membrane</keyword>
<dbReference type="RefSeq" id="WP_121531126.1">
    <property type="nucleotide sequence ID" value="NZ_RCHI01000003.1"/>
</dbReference>
<feature type="transmembrane region" description="Helical" evidence="7">
    <location>
        <begin position="265"/>
        <end position="287"/>
    </location>
</feature>
<feature type="transmembrane region" description="Helical" evidence="7">
    <location>
        <begin position="164"/>
        <end position="183"/>
    </location>
</feature>
<keyword evidence="4 7" id="KW-0812">Transmembrane</keyword>
<evidence type="ECO:0000256" key="3">
    <source>
        <dbReference type="ARBA" id="ARBA00022475"/>
    </source>
</evidence>
<dbReference type="EMBL" id="RCHI01000003">
    <property type="protein sequence ID" value="RLL71760.1"/>
    <property type="molecule type" value="Genomic_DNA"/>
</dbReference>
<comment type="similarity">
    <text evidence="2">Belongs to the UPF0718 family.</text>
</comment>
<dbReference type="Pfam" id="PF03773">
    <property type="entry name" value="ArsP_1"/>
    <property type="match status" value="1"/>
</dbReference>
<keyword evidence="9" id="KW-1185">Reference proteome</keyword>
<evidence type="ECO:0000256" key="6">
    <source>
        <dbReference type="ARBA" id="ARBA00023136"/>
    </source>
</evidence>
<evidence type="ECO:0000256" key="1">
    <source>
        <dbReference type="ARBA" id="ARBA00004651"/>
    </source>
</evidence>
<comment type="caution">
    <text evidence="8">The sequence shown here is derived from an EMBL/GenBank/DDBJ whole genome shotgun (WGS) entry which is preliminary data.</text>
</comment>
<reference evidence="8 9" key="1">
    <citation type="submission" date="2018-10" db="EMBL/GenBank/DDBJ databases">
        <title>Rhodobacter sp . BO-81.</title>
        <authorList>
            <person name="Im W.T."/>
        </authorList>
    </citation>
    <scope>NUCLEOTIDE SEQUENCE [LARGE SCALE GENOMIC DNA]</scope>
    <source>
        <strain evidence="8 9">BO-81</strain>
    </source>
</reference>
<keyword evidence="5 7" id="KW-1133">Transmembrane helix</keyword>
<dbReference type="PANTHER" id="PTHR42775:SF1">
    <property type="entry name" value="PERMEASE RV2963-RELATED"/>
    <property type="match status" value="1"/>
</dbReference>
<dbReference type="Proteomes" id="UP000279673">
    <property type="component" value="Unassembled WGS sequence"/>
</dbReference>
<evidence type="ECO:0000256" key="7">
    <source>
        <dbReference type="SAM" id="Phobius"/>
    </source>
</evidence>
<dbReference type="InterPro" id="IPR005524">
    <property type="entry name" value="DUF318"/>
</dbReference>
<feature type="transmembrane region" description="Helical" evidence="7">
    <location>
        <begin position="234"/>
        <end position="253"/>
    </location>
</feature>
<feature type="transmembrane region" description="Helical" evidence="7">
    <location>
        <begin position="16"/>
        <end position="33"/>
    </location>
</feature>
<gene>
    <name evidence="8" type="ORF">DYS74_03875</name>
</gene>